<dbReference type="AlphaFoldDB" id="A0A0Q3EZC0"/>
<dbReference type="STRING" id="15368.A0A0Q3EZC0"/>
<reference evidence="2" key="3">
    <citation type="submission" date="2018-08" db="UniProtKB">
        <authorList>
            <consortium name="EnsemblPlants"/>
        </authorList>
    </citation>
    <scope>IDENTIFICATION</scope>
    <source>
        <strain evidence="2">cv. Bd21</strain>
    </source>
</reference>
<dbReference type="PANTHER" id="PTHR33674:SF3">
    <property type="entry name" value="YIPPEE DOMAIN-CONTAINING PROTEIN"/>
    <property type="match status" value="1"/>
</dbReference>
<name>A0A0Q3EZC0_BRADI</name>
<evidence type="ECO:0000313" key="2">
    <source>
        <dbReference type="EnsemblPlants" id="KQJ91820"/>
    </source>
</evidence>
<gene>
    <name evidence="1" type="ORF">BRADI_4g39945v3</name>
</gene>
<dbReference type="EnsemblPlants" id="KQJ91820">
    <property type="protein sequence ID" value="KQJ91820"/>
    <property type="gene ID" value="BRADI_4g39945v3"/>
</dbReference>
<reference evidence="1 2" key="1">
    <citation type="journal article" date="2010" name="Nature">
        <title>Genome sequencing and analysis of the model grass Brachypodium distachyon.</title>
        <authorList>
            <consortium name="International Brachypodium Initiative"/>
        </authorList>
    </citation>
    <scope>NUCLEOTIDE SEQUENCE [LARGE SCALE GENOMIC DNA]</scope>
    <source>
        <strain evidence="1 2">Bd21</strain>
    </source>
</reference>
<accession>A0A0Q3EZC0</accession>
<dbReference type="EMBL" id="CM000883">
    <property type="protein sequence ID" value="KQJ91820.1"/>
    <property type="molecule type" value="Genomic_DNA"/>
</dbReference>
<dbReference type="Pfam" id="PF24046">
    <property type="entry name" value="At4g08330"/>
    <property type="match status" value="1"/>
</dbReference>
<dbReference type="Proteomes" id="UP000008810">
    <property type="component" value="Chromosome 4"/>
</dbReference>
<dbReference type="OrthoDB" id="678806at2759"/>
<evidence type="ECO:0008006" key="4">
    <source>
        <dbReference type="Google" id="ProtNLM"/>
    </source>
</evidence>
<dbReference type="InParanoid" id="A0A0Q3EZC0"/>
<protein>
    <recommendedName>
        <fullName evidence="4">CENP-V/GFA domain-containing protein</fullName>
    </recommendedName>
</protein>
<keyword evidence="3" id="KW-1185">Reference proteome</keyword>
<organism evidence="1">
    <name type="scientific">Brachypodium distachyon</name>
    <name type="common">Purple false brome</name>
    <name type="synonym">Trachynia distachya</name>
    <dbReference type="NCBI Taxonomy" id="15368"/>
    <lineage>
        <taxon>Eukaryota</taxon>
        <taxon>Viridiplantae</taxon>
        <taxon>Streptophyta</taxon>
        <taxon>Embryophyta</taxon>
        <taxon>Tracheophyta</taxon>
        <taxon>Spermatophyta</taxon>
        <taxon>Magnoliopsida</taxon>
        <taxon>Liliopsida</taxon>
        <taxon>Poales</taxon>
        <taxon>Poaceae</taxon>
        <taxon>BOP clade</taxon>
        <taxon>Pooideae</taxon>
        <taxon>Stipodae</taxon>
        <taxon>Brachypodieae</taxon>
        <taxon>Brachypodium</taxon>
    </lineage>
</organism>
<evidence type="ECO:0000313" key="1">
    <source>
        <dbReference type="EMBL" id="KQJ91820.1"/>
    </source>
</evidence>
<sequence>MSGPDVMYSCRSCRFPLNLSSSTGTMSTEASSKHQAKSVKKGVISFASVDLSRFTQVDEVSCFSLAWGRRRGPKFKLLCRKCGAPVGYGYGEPAAVLCSSSSSASEEYLMKIEALQPSSEGAP</sequence>
<evidence type="ECO:0000313" key="3">
    <source>
        <dbReference type="Proteomes" id="UP000008810"/>
    </source>
</evidence>
<dbReference type="InterPro" id="IPR045282">
    <property type="entry name" value="At4g08330-like"/>
</dbReference>
<reference evidence="1" key="2">
    <citation type="submission" date="2017-06" db="EMBL/GenBank/DDBJ databases">
        <title>WGS assembly of Brachypodium distachyon.</title>
        <authorList>
            <consortium name="The International Brachypodium Initiative"/>
            <person name="Lucas S."/>
            <person name="Harmon-Smith M."/>
            <person name="Lail K."/>
            <person name="Tice H."/>
            <person name="Grimwood J."/>
            <person name="Bruce D."/>
            <person name="Barry K."/>
            <person name="Shu S."/>
            <person name="Lindquist E."/>
            <person name="Wang M."/>
            <person name="Pitluck S."/>
            <person name="Vogel J.P."/>
            <person name="Garvin D.F."/>
            <person name="Mockler T.C."/>
            <person name="Schmutz J."/>
            <person name="Rokhsar D."/>
            <person name="Bevan M.W."/>
        </authorList>
    </citation>
    <scope>NUCLEOTIDE SEQUENCE</scope>
    <source>
        <strain evidence="1">Bd21</strain>
    </source>
</reference>
<proteinExistence type="predicted"/>
<dbReference type="PANTHER" id="PTHR33674">
    <property type="entry name" value="METHIONINE-S-OXIDE REDUCTASE"/>
    <property type="match status" value="1"/>
</dbReference>
<dbReference type="Gramene" id="KQJ91820">
    <property type="protein sequence ID" value="KQJ91820"/>
    <property type="gene ID" value="BRADI_4g39945v3"/>
</dbReference>